<proteinExistence type="inferred from homology"/>
<comment type="subunit">
    <text evidence="5">Part of the 50S ribosomal subunit; part of the 5S rRNA/L5/L18/L25 subcomplex. Contacts the 5S rRNA. Binds to the 5S rRNA independently of L5 and L18.</text>
</comment>
<dbReference type="EMBL" id="FRFE01000019">
    <property type="protein sequence ID" value="SHO50497.1"/>
    <property type="molecule type" value="Genomic_DNA"/>
</dbReference>
<dbReference type="SUPFAM" id="SSF50715">
    <property type="entry name" value="Ribosomal protein L25-like"/>
    <property type="match status" value="1"/>
</dbReference>
<dbReference type="Pfam" id="PF01386">
    <property type="entry name" value="Ribosomal_L25p"/>
    <property type="match status" value="1"/>
</dbReference>
<evidence type="ECO:0000256" key="2">
    <source>
        <dbReference type="ARBA" id="ARBA00022884"/>
    </source>
</evidence>
<dbReference type="HAMAP" id="MF_01334">
    <property type="entry name" value="Ribosomal_bL25_CTC"/>
    <property type="match status" value="1"/>
</dbReference>
<dbReference type="GO" id="GO:0006412">
    <property type="term" value="P:translation"/>
    <property type="evidence" value="ECO:0007669"/>
    <property type="project" value="UniProtKB-UniRule"/>
</dbReference>
<dbReference type="PANTHER" id="PTHR33284">
    <property type="entry name" value="RIBOSOMAL PROTEIN L25/GLN-TRNA SYNTHETASE, ANTI-CODON-BINDING DOMAIN-CONTAINING PROTEIN"/>
    <property type="match status" value="1"/>
</dbReference>
<keyword evidence="4 5" id="KW-0687">Ribonucleoprotein</keyword>
<dbReference type="STRING" id="1121416.SAMN02745220_03494"/>
<dbReference type="InterPro" id="IPR020930">
    <property type="entry name" value="Ribosomal_uL5_bac-type"/>
</dbReference>
<evidence type="ECO:0000313" key="9">
    <source>
        <dbReference type="Proteomes" id="UP000184603"/>
    </source>
</evidence>
<evidence type="ECO:0000256" key="4">
    <source>
        <dbReference type="ARBA" id="ARBA00023274"/>
    </source>
</evidence>
<dbReference type="InterPro" id="IPR037121">
    <property type="entry name" value="Ribosomal_bL25_C"/>
</dbReference>
<sequence length="183" mass="19566">MLQVEMTAAVRTVTGKGPMRRLRSEGITPAVVYGAGGEALALQLDSKSMKTKLLEIYRRNAVVTMKIDGAADRSVVLKEVQTDPVMDTLIHADFCEIDLEKPAVFNVPLKYEGTAKGVDLGGRLETYADSVMLEGKPLDIPNDVVLNVAGIAIGQHLSFSAIALPENVKMVSKADAPCVGVVK</sequence>
<dbReference type="InterPro" id="IPR029751">
    <property type="entry name" value="Ribosomal_L25_dom"/>
</dbReference>
<keyword evidence="2 5" id="KW-0694">RNA-binding</keyword>
<keyword evidence="3 5" id="KW-0689">Ribosomal protein</keyword>
<gene>
    <name evidence="5" type="primary">rplY</name>
    <name evidence="5" type="synonym">ctc</name>
    <name evidence="8" type="ORF">SAMN02745220_03494</name>
</gene>
<dbReference type="Gene3D" id="2.170.120.20">
    <property type="entry name" value="Ribosomal protein L25, beta domain"/>
    <property type="match status" value="1"/>
</dbReference>
<dbReference type="AlphaFoldDB" id="A0A1M7YCY6"/>
<dbReference type="Proteomes" id="UP000184603">
    <property type="component" value="Unassembled WGS sequence"/>
</dbReference>
<protein>
    <recommendedName>
        <fullName evidence="5">Large ribosomal subunit protein bL25</fullName>
    </recommendedName>
    <alternativeName>
        <fullName evidence="5">General stress protein CTC</fullName>
    </alternativeName>
</protein>
<feature type="domain" description="Large ribosomal subunit protein bL25 L25" evidence="6">
    <location>
        <begin position="7"/>
        <end position="94"/>
    </location>
</feature>
<dbReference type="InterPro" id="IPR001021">
    <property type="entry name" value="Ribosomal_bL25_long"/>
</dbReference>
<feature type="domain" description="Large ribosomal subunit protein bL25 beta" evidence="7">
    <location>
        <begin position="105"/>
        <end position="182"/>
    </location>
</feature>
<dbReference type="InterPro" id="IPR011035">
    <property type="entry name" value="Ribosomal_bL25/Gln-tRNA_synth"/>
</dbReference>
<organism evidence="8 9">
    <name type="scientific">Desulfopila aestuarii DSM 18488</name>
    <dbReference type="NCBI Taxonomy" id="1121416"/>
    <lineage>
        <taxon>Bacteria</taxon>
        <taxon>Pseudomonadati</taxon>
        <taxon>Thermodesulfobacteriota</taxon>
        <taxon>Desulfobulbia</taxon>
        <taxon>Desulfobulbales</taxon>
        <taxon>Desulfocapsaceae</taxon>
        <taxon>Desulfopila</taxon>
    </lineage>
</organism>
<dbReference type="PANTHER" id="PTHR33284:SF1">
    <property type="entry name" value="RIBOSOMAL PROTEIN L25_GLN-TRNA SYNTHETASE, ANTI-CODON-BINDING DOMAIN-CONTAINING PROTEIN"/>
    <property type="match status" value="1"/>
</dbReference>
<dbReference type="GO" id="GO:0008097">
    <property type="term" value="F:5S rRNA binding"/>
    <property type="evidence" value="ECO:0007669"/>
    <property type="project" value="InterPro"/>
</dbReference>
<evidence type="ECO:0000256" key="3">
    <source>
        <dbReference type="ARBA" id="ARBA00022980"/>
    </source>
</evidence>
<name>A0A1M7YCY6_9BACT</name>
<dbReference type="NCBIfam" id="TIGR00731">
    <property type="entry name" value="bL25_bact_ctc"/>
    <property type="match status" value="1"/>
</dbReference>
<comment type="similarity">
    <text evidence="5">Belongs to the bacterial ribosomal protein bL25 family. CTC subfamily.</text>
</comment>
<dbReference type="Pfam" id="PF14693">
    <property type="entry name" value="Ribosomal_TL5_C"/>
    <property type="match status" value="1"/>
</dbReference>
<dbReference type="GO" id="GO:0022625">
    <property type="term" value="C:cytosolic large ribosomal subunit"/>
    <property type="evidence" value="ECO:0007669"/>
    <property type="project" value="TreeGrafter"/>
</dbReference>
<evidence type="ECO:0000313" key="8">
    <source>
        <dbReference type="EMBL" id="SHO50497.1"/>
    </source>
</evidence>
<dbReference type="GO" id="GO:0003735">
    <property type="term" value="F:structural constituent of ribosome"/>
    <property type="evidence" value="ECO:0007669"/>
    <property type="project" value="InterPro"/>
</dbReference>
<comment type="function">
    <text evidence="5">This is one of the proteins that binds to the 5S RNA in the ribosome where it forms part of the central protuberance.</text>
</comment>
<dbReference type="OrthoDB" id="9786489at2"/>
<dbReference type="InterPro" id="IPR020056">
    <property type="entry name" value="Rbsml_bL25/Gln-tRNA_synth_N"/>
</dbReference>
<reference evidence="8 9" key="1">
    <citation type="submission" date="2016-12" db="EMBL/GenBank/DDBJ databases">
        <authorList>
            <person name="Song W.-J."/>
            <person name="Kurnit D.M."/>
        </authorList>
    </citation>
    <scope>NUCLEOTIDE SEQUENCE [LARGE SCALE GENOMIC DNA]</scope>
    <source>
        <strain evidence="8 9">DSM 18488</strain>
    </source>
</reference>
<keyword evidence="1 5" id="KW-0699">rRNA-binding</keyword>
<evidence type="ECO:0000259" key="7">
    <source>
        <dbReference type="Pfam" id="PF14693"/>
    </source>
</evidence>
<evidence type="ECO:0000259" key="6">
    <source>
        <dbReference type="Pfam" id="PF01386"/>
    </source>
</evidence>
<evidence type="ECO:0000256" key="1">
    <source>
        <dbReference type="ARBA" id="ARBA00022730"/>
    </source>
</evidence>
<dbReference type="Gene3D" id="2.40.240.10">
    <property type="entry name" value="Ribosomal Protein L25, Chain P"/>
    <property type="match status" value="1"/>
</dbReference>
<dbReference type="InterPro" id="IPR020057">
    <property type="entry name" value="Ribosomal_bL25_b-dom"/>
</dbReference>
<dbReference type="RefSeq" id="WP_073614953.1">
    <property type="nucleotide sequence ID" value="NZ_FRFE01000019.1"/>
</dbReference>
<evidence type="ECO:0000256" key="5">
    <source>
        <dbReference type="HAMAP-Rule" id="MF_01334"/>
    </source>
</evidence>
<accession>A0A1M7YCY6</accession>
<keyword evidence="9" id="KW-1185">Reference proteome</keyword>
<dbReference type="CDD" id="cd00495">
    <property type="entry name" value="Ribosomal_L25_TL5_CTC"/>
    <property type="match status" value="1"/>
</dbReference>